<dbReference type="GO" id="GO:0006352">
    <property type="term" value="P:DNA-templated transcription initiation"/>
    <property type="evidence" value="ECO:0007669"/>
    <property type="project" value="InterPro"/>
</dbReference>
<dbReference type="SUPFAM" id="SSF88659">
    <property type="entry name" value="Sigma3 and sigma4 domains of RNA polymerase sigma factors"/>
    <property type="match status" value="1"/>
</dbReference>
<evidence type="ECO:0000313" key="7">
    <source>
        <dbReference type="EMBL" id="GAO39197.1"/>
    </source>
</evidence>
<dbReference type="InterPro" id="IPR036388">
    <property type="entry name" value="WH-like_DNA-bd_sf"/>
</dbReference>
<dbReference type="AlphaFoldDB" id="A0A0E9MN34"/>
<reference evidence="7 8" key="1">
    <citation type="submission" date="2015-04" db="EMBL/GenBank/DDBJ databases">
        <title>Whole genome shotgun sequence of Sphingomonas changbaiensis NBRC 104936.</title>
        <authorList>
            <person name="Katano-Makiyama Y."/>
            <person name="Hosoyama A."/>
            <person name="Hashimoto M."/>
            <person name="Noguchi M."/>
            <person name="Tsuchikane K."/>
            <person name="Ohji S."/>
            <person name="Yamazoe A."/>
            <person name="Ichikawa N."/>
            <person name="Kimura A."/>
            <person name="Fujita N."/>
        </authorList>
    </citation>
    <scope>NUCLEOTIDE SEQUENCE [LARGE SCALE GENOMIC DNA]</scope>
    <source>
        <strain evidence="7 8">NBRC 104936</strain>
    </source>
</reference>
<dbReference type="InterPro" id="IPR013324">
    <property type="entry name" value="RNA_pol_sigma_r3/r4-like"/>
</dbReference>
<dbReference type="InterPro" id="IPR014284">
    <property type="entry name" value="RNA_pol_sigma-70_dom"/>
</dbReference>
<evidence type="ECO:0000259" key="6">
    <source>
        <dbReference type="Pfam" id="PF08281"/>
    </source>
</evidence>
<dbReference type="CDD" id="cd06171">
    <property type="entry name" value="Sigma70_r4"/>
    <property type="match status" value="1"/>
</dbReference>
<feature type="domain" description="RNA polymerase sigma-70 region 2" evidence="5">
    <location>
        <begin position="29"/>
        <end position="94"/>
    </location>
</feature>
<evidence type="ECO:0000256" key="2">
    <source>
        <dbReference type="ARBA" id="ARBA00023015"/>
    </source>
</evidence>
<dbReference type="PANTHER" id="PTHR43133:SF25">
    <property type="entry name" value="RNA POLYMERASE SIGMA FACTOR RFAY-RELATED"/>
    <property type="match status" value="1"/>
</dbReference>
<sequence>MNGFRPRLVFSRPAPTPVAPDQAERFRLLVLPHLDAAYSYARYLARDPAAAEDIVQDAFLRAFRAFASCRGNEKAWLLTIVRNCFLDWTRANRRAPPDIEAETVDGEHPETILQRRQDAEAVRATVEALPEPFREALVLRELEELPYKDIAALTGAPIGTVMSRLARARAMLATMLLAREDEGSAA</sequence>
<keyword evidence="8" id="KW-1185">Reference proteome</keyword>
<dbReference type="RefSeq" id="WP_046348029.1">
    <property type="nucleotide sequence ID" value="NZ_BBWU01000028.1"/>
</dbReference>
<evidence type="ECO:0000313" key="8">
    <source>
        <dbReference type="Proteomes" id="UP000033202"/>
    </source>
</evidence>
<dbReference type="NCBIfam" id="TIGR02937">
    <property type="entry name" value="sigma70-ECF"/>
    <property type="match status" value="1"/>
</dbReference>
<keyword evidence="4" id="KW-0804">Transcription</keyword>
<evidence type="ECO:0000256" key="3">
    <source>
        <dbReference type="ARBA" id="ARBA00023082"/>
    </source>
</evidence>
<evidence type="ECO:0000259" key="5">
    <source>
        <dbReference type="Pfam" id="PF04542"/>
    </source>
</evidence>
<dbReference type="GO" id="GO:0016987">
    <property type="term" value="F:sigma factor activity"/>
    <property type="evidence" value="ECO:0007669"/>
    <property type="project" value="UniProtKB-KW"/>
</dbReference>
<dbReference type="Proteomes" id="UP000033202">
    <property type="component" value="Unassembled WGS sequence"/>
</dbReference>
<dbReference type="EMBL" id="BBWU01000028">
    <property type="protein sequence ID" value="GAO39197.1"/>
    <property type="molecule type" value="Genomic_DNA"/>
</dbReference>
<dbReference type="Gene3D" id="1.10.10.10">
    <property type="entry name" value="Winged helix-like DNA-binding domain superfamily/Winged helix DNA-binding domain"/>
    <property type="match status" value="1"/>
</dbReference>
<protein>
    <submittedName>
        <fullName evidence="7">Putative RNA polymerase ECF-type sigma factor</fullName>
    </submittedName>
</protein>
<organism evidence="7 8">
    <name type="scientific">Sphingomonas changbaiensis NBRC 104936</name>
    <dbReference type="NCBI Taxonomy" id="1219043"/>
    <lineage>
        <taxon>Bacteria</taxon>
        <taxon>Pseudomonadati</taxon>
        <taxon>Pseudomonadota</taxon>
        <taxon>Alphaproteobacteria</taxon>
        <taxon>Sphingomonadales</taxon>
        <taxon>Sphingomonadaceae</taxon>
        <taxon>Sphingomonas</taxon>
    </lineage>
</organism>
<comment type="similarity">
    <text evidence="1">Belongs to the sigma-70 factor family. ECF subfamily.</text>
</comment>
<dbReference type="InterPro" id="IPR007627">
    <property type="entry name" value="RNA_pol_sigma70_r2"/>
</dbReference>
<accession>A0A0E9MN34</accession>
<dbReference type="STRING" id="1219043.SCH01S_28_00560"/>
<dbReference type="SUPFAM" id="SSF88946">
    <property type="entry name" value="Sigma2 domain of RNA polymerase sigma factors"/>
    <property type="match status" value="1"/>
</dbReference>
<name>A0A0E9MN34_9SPHN</name>
<evidence type="ECO:0000256" key="4">
    <source>
        <dbReference type="ARBA" id="ARBA00023163"/>
    </source>
</evidence>
<dbReference type="InterPro" id="IPR013249">
    <property type="entry name" value="RNA_pol_sigma70_r4_t2"/>
</dbReference>
<keyword evidence="3" id="KW-0731">Sigma factor</keyword>
<keyword evidence="2" id="KW-0805">Transcription regulation</keyword>
<dbReference type="InterPro" id="IPR039425">
    <property type="entry name" value="RNA_pol_sigma-70-like"/>
</dbReference>
<feature type="domain" description="RNA polymerase sigma factor 70 region 4 type 2" evidence="6">
    <location>
        <begin position="120"/>
        <end position="172"/>
    </location>
</feature>
<dbReference type="Gene3D" id="1.10.1740.10">
    <property type="match status" value="1"/>
</dbReference>
<proteinExistence type="inferred from homology"/>
<dbReference type="PANTHER" id="PTHR43133">
    <property type="entry name" value="RNA POLYMERASE ECF-TYPE SIGMA FACTO"/>
    <property type="match status" value="1"/>
</dbReference>
<evidence type="ECO:0000256" key="1">
    <source>
        <dbReference type="ARBA" id="ARBA00010641"/>
    </source>
</evidence>
<dbReference type="InterPro" id="IPR013325">
    <property type="entry name" value="RNA_pol_sigma_r2"/>
</dbReference>
<dbReference type="GO" id="GO:0003677">
    <property type="term" value="F:DNA binding"/>
    <property type="evidence" value="ECO:0007669"/>
    <property type="project" value="InterPro"/>
</dbReference>
<dbReference type="OrthoDB" id="9797134at2"/>
<dbReference type="Pfam" id="PF08281">
    <property type="entry name" value="Sigma70_r4_2"/>
    <property type="match status" value="1"/>
</dbReference>
<comment type="caution">
    <text evidence="7">The sequence shown here is derived from an EMBL/GenBank/DDBJ whole genome shotgun (WGS) entry which is preliminary data.</text>
</comment>
<dbReference type="Pfam" id="PF04542">
    <property type="entry name" value="Sigma70_r2"/>
    <property type="match status" value="1"/>
</dbReference>
<gene>
    <name evidence="7" type="ORF">SCH01S_28_00560</name>
</gene>